<organism evidence="1 2">
    <name type="scientific">Nephila pilipes</name>
    <name type="common">Giant wood spider</name>
    <name type="synonym">Nephila maculata</name>
    <dbReference type="NCBI Taxonomy" id="299642"/>
    <lineage>
        <taxon>Eukaryota</taxon>
        <taxon>Metazoa</taxon>
        <taxon>Ecdysozoa</taxon>
        <taxon>Arthropoda</taxon>
        <taxon>Chelicerata</taxon>
        <taxon>Arachnida</taxon>
        <taxon>Araneae</taxon>
        <taxon>Araneomorphae</taxon>
        <taxon>Entelegynae</taxon>
        <taxon>Araneoidea</taxon>
        <taxon>Nephilidae</taxon>
        <taxon>Nephila</taxon>
    </lineage>
</organism>
<gene>
    <name evidence="1" type="ORF">NPIL_185131</name>
</gene>
<evidence type="ECO:0000313" key="1">
    <source>
        <dbReference type="EMBL" id="GFU07622.1"/>
    </source>
</evidence>
<proteinExistence type="predicted"/>
<accession>A0A8X6U9U3</accession>
<dbReference type="EMBL" id="BMAW01028489">
    <property type="protein sequence ID" value="GFU07622.1"/>
    <property type="molecule type" value="Genomic_DNA"/>
</dbReference>
<reference evidence="1" key="1">
    <citation type="submission" date="2020-08" db="EMBL/GenBank/DDBJ databases">
        <title>Multicomponent nature underlies the extraordinary mechanical properties of spider dragline silk.</title>
        <authorList>
            <person name="Kono N."/>
            <person name="Nakamura H."/>
            <person name="Mori M."/>
            <person name="Yoshida Y."/>
            <person name="Ohtoshi R."/>
            <person name="Malay A.D."/>
            <person name="Moran D.A.P."/>
            <person name="Tomita M."/>
            <person name="Numata K."/>
            <person name="Arakawa K."/>
        </authorList>
    </citation>
    <scope>NUCLEOTIDE SEQUENCE</scope>
</reference>
<sequence>MKRKEPYQNSLLLMQKLSTAADPIFPIPYPPQILKSLFRRIRIHQTLENKSRYIFFPYLNVPFNRWAASFPNALGAKRGYLIKFRFPGRLKGNCIPFPPS</sequence>
<keyword evidence="2" id="KW-1185">Reference proteome</keyword>
<dbReference type="AlphaFoldDB" id="A0A8X6U9U3"/>
<comment type="caution">
    <text evidence="1">The sequence shown here is derived from an EMBL/GenBank/DDBJ whole genome shotgun (WGS) entry which is preliminary data.</text>
</comment>
<protein>
    <submittedName>
        <fullName evidence="1">Uncharacterized protein</fullName>
    </submittedName>
</protein>
<dbReference type="Proteomes" id="UP000887013">
    <property type="component" value="Unassembled WGS sequence"/>
</dbReference>
<name>A0A8X6U9U3_NEPPI</name>
<evidence type="ECO:0000313" key="2">
    <source>
        <dbReference type="Proteomes" id="UP000887013"/>
    </source>
</evidence>
<dbReference type="OrthoDB" id="10616242at2759"/>